<dbReference type="Pfam" id="PF01370">
    <property type="entry name" value="Epimerase"/>
    <property type="match status" value="1"/>
</dbReference>
<dbReference type="SMR" id="A0A1T4ZS94"/>
<dbReference type="FunFam" id="3.40.50.720:FF:000077">
    <property type="entry name" value="L-threonine 3-dehydrogenase, mitochondrial"/>
    <property type="match status" value="1"/>
</dbReference>
<feature type="domain" description="NAD-dependent epimerase/dehydratase" evidence="2">
    <location>
        <begin position="4"/>
        <end position="241"/>
    </location>
</feature>
<dbReference type="Gene3D" id="3.40.50.720">
    <property type="entry name" value="NAD(P)-binding Rossmann-like Domain"/>
    <property type="match status" value="1"/>
</dbReference>
<keyword evidence="4" id="KW-1185">Reference proteome</keyword>
<comment type="similarity">
    <text evidence="1">Belongs to the NAD(P)-dependent epimerase/dehydratase family.</text>
</comment>
<dbReference type="PANTHER" id="PTHR42687">
    <property type="entry name" value="L-THREONINE 3-DEHYDROGENASE"/>
    <property type="match status" value="1"/>
</dbReference>
<protein>
    <submittedName>
        <fullName evidence="3">Nucleoside-diphosphate-sugar epimerase</fullName>
    </submittedName>
</protein>
<name>A0A1T4ZS94_9FIRM</name>
<dbReference type="SUPFAM" id="SSF51735">
    <property type="entry name" value="NAD(P)-binding Rossmann-fold domains"/>
    <property type="match status" value="1"/>
</dbReference>
<dbReference type="EMBL" id="FUYN01000001">
    <property type="protein sequence ID" value="SKB25590.1"/>
    <property type="molecule type" value="Genomic_DNA"/>
</dbReference>
<organism evidence="3 4">
    <name type="scientific">Acetoanaerobium noterae</name>
    <dbReference type="NCBI Taxonomy" id="745369"/>
    <lineage>
        <taxon>Bacteria</taxon>
        <taxon>Bacillati</taxon>
        <taxon>Bacillota</taxon>
        <taxon>Clostridia</taxon>
        <taxon>Peptostreptococcales</taxon>
        <taxon>Filifactoraceae</taxon>
        <taxon>Acetoanaerobium</taxon>
    </lineage>
</organism>
<dbReference type="AlphaFoldDB" id="A0A1T4ZS94"/>
<dbReference type="InterPro" id="IPR051225">
    <property type="entry name" value="NAD(P)_epim/dehydratase"/>
</dbReference>
<dbReference type="InterPro" id="IPR001509">
    <property type="entry name" value="Epimerase_deHydtase"/>
</dbReference>
<evidence type="ECO:0000259" key="2">
    <source>
        <dbReference type="Pfam" id="PF01370"/>
    </source>
</evidence>
<dbReference type="GO" id="GO:0006567">
    <property type="term" value="P:L-threonine catabolic process"/>
    <property type="evidence" value="ECO:0007669"/>
    <property type="project" value="TreeGrafter"/>
</dbReference>
<dbReference type="RefSeq" id="WP_013361834.1">
    <property type="nucleotide sequence ID" value="NZ_CP154629.1"/>
</dbReference>
<evidence type="ECO:0000313" key="3">
    <source>
        <dbReference type="EMBL" id="SKB25590.1"/>
    </source>
</evidence>
<dbReference type="GO" id="GO:0008743">
    <property type="term" value="F:L-threonine 3-dehydrogenase activity"/>
    <property type="evidence" value="ECO:0007669"/>
    <property type="project" value="TreeGrafter"/>
</dbReference>
<dbReference type="CDD" id="cd05272">
    <property type="entry name" value="TDH_SDR_e"/>
    <property type="match status" value="1"/>
</dbReference>
<dbReference type="OrthoDB" id="9779902at2"/>
<proteinExistence type="inferred from homology"/>
<gene>
    <name evidence="3" type="ORF">SAMN02745120_0328</name>
</gene>
<dbReference type="InterPro" id="IPR036291">
    <property type="entry name" value="NAD(P)-bd_dom_sf"/>
</dbReference>
<accession>A0A1T4ZS94</accession>
<evidence type="ECO:0000256" key="1">
    <source>
        <dbReference type="ARBA" id="ARBA00007637"/>
    </source>
</evidence>
<evidence type="ECO:0000313" key="4">
    <source>
        <dbReference type="Proteomes" id="UP000243406"/>
    </source>
</evidence>
<reference evidence="4" key="1">
    <citation type="submission" date="2017-02" db="EMBL/GenBank/DDBJ databases">
        <authorList>
            <person name="Varghese N."/>
            <person name="Submissions S."/>
        </authorList>
    </citation>
    <scope>NUCLEOTIDE SEQUENCE [LARGE SCALE GENOMIC DNA]</scope>
    <source>
        <strain evidence="4">ATCC 35199</strain>
    </source>
</reference>
<dbReference type="PANTHER" id="PTHR42687:SF1">
    <property type="entry name" value="L-THREONINE 3-DEHYDROGENASE, MITOCHONDRIAL"/>
    <property type="match status" value="1"/>
</dbReference>
<dbReference type="Proteomes" id="UP000243406">
    <property type="component" value="Unassembled WGS sequence"/>
</dbReference>
<sequence>MRKILITGSLGQIGTELTMFLREQYGNDNVIASDLTNNGPENVLTSGPFESLDILDAKKMAEICDKYKVNTIVNLAALLSAVAEAKPQLAYDINMNGLFNILEIAREKNISVFTPSSIAAFGPSTPPDNTPQDTIQRPTTMYGVTKVAGELLCDYYYKRFGVDTRGVRFPGLISYKALPGGGTTDYAVHIYYEALKAKKYASFIDKGTMMDMMYMPDAIKAIHDLMEANPDKLVHRNAFNVTAMSFDPEILAGEIRKHIPEFELSYDVDPVKQAIANSWPNSLDDSCAREEWNWKPDYTMESMTKDMLEKLSEKLGIKF</sequence>